<feature type="chain" id="PRO_5008019412" evidence="3">
    <location>
        <begin position="20"/>
        <end position="582"/>
    </location>
</feature>
<keyword evidence="1" id="KW-0175">Coiled coil</keyword>
<dbReference type="Proteomes" id="UP000095419">
    <property type="component" value="Unassembled WGS sequence"/>
</dbReference>
<dbReference type="SMART" id="SM00028">
    <property type="entry name" value="TPR"/>
    <property type="match status" value="4"/>
</dbReference>
<evidence type="ECO:0000313" key="4">
    <source>
        <dbReference type="EMBL" id="CUO14827.1"/>
    </source>
</evidence>
<dbReference type="EMBL" id="CYZF01000003">
    <property type="protein sequence ID" value="CUO14827.1"/>
    <property type="molecule type" value="Genomic_DNA"/>
</dbReference>
<organism evidence="4 5">
    <name type="scientific">Bacteroides uniformis</name>
    <dbReference type="NCBI Taxonomy" id="820"/>
    <lineage>
        <taxon>Bacteria</taxon>
        <taxon>Pseudomonadati</taxon>
        <taxon>Bacteroidota</taxon>
        <taxon>Bacteroidia</taxon>
        <taxon>Bacteroidales</taxon>
        <taxon>Bacteroidaceae</taxon>
        <taxon>Bacteroides</taxon>
    </lineage>
</organism>
<proteinExistence type="predicted"/>
<keyword evidence="2" id="KW-0472">Membrane</keyword>
<feature type="coiled-coil region" evidence="1">
    <location>
        <begin position="382"/>
        <end position="461"/>
    </location>
</feature>
<dbReference type="InterPro" id="IPR011990">
    <property type="entry name" value="TPR-like_helical_dom_sf"/>
</dbReference>
<keyword evidence="2" id="KW-0812">Transmembrane</keyword>
<reference evidence="4 5" key="1">
    <citation type="submission" date="2015-09" db="EMBL/GenBank/DDBJ databases">
        <authorList>
            <consortium name="Pathogen Informatics"/>
        </authorList>
    </citation>
    <scope>NUCLEOTIDE SEQUENCE [LARGE SCALE GENOMIC DNA]</scope>
    <source>
        <strain evidence="4 5">2789STDY5608791</strain>
    </source>
</reference>
<dbReference type="Gene3D" id="1.25.40.10">
    <property type="entry name" value="Tetratricopeptide repeat domain"/>
    <property type="match status" value="1"/>
</dbReference>
<feature type="signal peptide" evidence="3">
    <location>
        <begin position="1"/>
        <end position="19"/>
    </location>
</feature>
<name>A0A174CPC0_BACUN</name>
<dbReference type="SUPFAM" id="SSF48452">
    <property type="entry name" value="TPR-like"/>
    <property type="match status" value="1"/>
</dbReference>
<dbReference type="InterPro" id="IPR019734">
    <property type="entry name" value="TPR_rpt"/>
</dbReference>
<protein>
    <submittedName>
        <fullName evidence="4">Sigma-70 region 4 type 2</fullName>
    </submittedName>
</protein>
<keyword evidence="2" id="KW-1133">Transmembrane helix</keyword>
<evidence type="ECO:0000256" key="3">
    <source>
        <dbReference type="SAM" id="SignalP"/>
    </source>
</evidence>
<gene>
    <name evidence="4" type="ORF">ERS417307_01059</name>
</gene>
<evidence type="ECO:0000256" key="1">
    <source>
        <dbReference type="SAM" id="Coils"/>
    </source>
</evidence>
<keyword evidence="3" id="KW-0732">Signal</keyword>
<dbReference type="RefSeq" id="WP_057087385.1">
    <property type="nucleotide sequence ID" value="NZ_CYZF01000003.1"/>
</dbReference>
<feature type="transmembrane region" description="Helical" evidence="2">
    <location>
        <begin position="364"/>
        <end position="382"/>
    </location>
</feature>
<dbReference type="PROSITE" id="PS51257">
    <property type="entry name" value="PROKAR_LIPOPROTEIN"/>
    <property type="match status" value="1"/>
</dbReference>
<dbReference type="AlphaFoldDB" id="A0A174CPC0"/>
<evidence type="ECO:0000256" key="2">
    <source>
        <dbReference type="SAM" id="Phobius"/>
    </source>
</evidence>
<evidence type="ECO:0000313" key="5">
    <source>
        <dbReference type="Proteomes" id="UP000095419"/>
    </source>
</evidence>
<accession>A0A174CPC0</accession>
<sequence>MRKRTIALIAILTALLAACTEKTDYNTLLVRADSLMNLHPDSALHMLESISTDSLSTKADRAYHALLLTQARDKNYMVQTDDSLIQVAVRYYDTHEDALLQARAYYYWGCVYRDMKKAEEAVTSFLTANILAKKTKNIRLQSLICNNIGYLYYAQDLNEQADSIYREAEQMAVLLKDSLLQAEALSQQGMIRMEKGKSFYPKAEKLMLQALYMAKMTNNKTLNRTILSALSTLYYRMENGKKAVEFAKQNFALQEDTTFCYNAFYILGNAYYENRQYDSASFYLNKALPDKSHAIKAGVYKLLSDIAKASGDFKTSLDLERTGSIYTDSLRNNRNRQAYSVIDAEKSAQIAHQQKKHDSVISKYNGLLLSVVAAAFLALYMLKRYRRRTFLLEEEKDRLKEVQTAMQQQNAKLEEEQRQKENRIAYLERELEQLHYDAAQKKQLRNELEALNHERVLLLTSTQKYSDVKTKMKQIIQDYKDHDSSELHMEKEDWLQLIAETDRRWNQITLRLCADCKLLQEEIHLCCLYLTDLPVSYFGCLLGCKRDTVYKKANRIVEKRMGFPHGSTSLQKVLKELCVKTD</sequence>